<evidence type="ECO:0000256" key="1">
    <source>
        <dbReference type="SAM" id="MobiDB-lite"/>
    </source>
</evidence>
<keyword evidence="3" id="KW-1185">Reference proteome</keyword>
<comment type="caution">
    <text evidence="2">The sequence shown here is derived from an EMBL/GenBank/DDBJ whole genome shotgun (WGS) entry which is preliminary data.</text>
</comment>
<accession>A0AAD8NRD5</accession>
<organism evidence="2 3">
    <name type="scientific">Tagetes erecta</name>
    <name type="common">African marigold</name>
    <dbReference type="NCBI Taxonomy" id="13708"/>
    <lineage>
        <taxon>Eukaryota</taxon>
        <taxon>Viridiplantae</taxon>
        <taxon>Streptophyta</taxon>
        <taxon>Embryophyta</taxon>
        <taxon>Tracheophyta</taxon>
        <taxon>Spermatophyta</taxon>
        <taxon>Magnoliopsida</taxon>
        <taxon>eudicotyledons</taxon>
        <taxon>Gunneridae</taxon>
        <taxon>Pentapetalae</taxon>
        <taxon>asterids</taxon>
        <taxon>campanulids</taxon>
        <taxon>Asterales</taxon>
        <taxon>Asteraceae</taxon>
        <taxon>Asteroideae</taxon>
        <taxon>Heliantheae alliance</taxon>
        <taxon>Tageteae</taxon>
        <taxon>Tagetes</taxon>
    </lineage>
</organism>
<feature type="region of interest" description="Disordered" evidence="1">
    <location>
        <begin position="1"/>
        <end position="68"/>
    </location>
</feature>
<reference evidence="2" key="1">
    <citation type="journal article" date="2023" name="bioRxiv">
        <title>Improved chromosome-level genome assembly for marigold (Tagetes erecta).</title>
        <authorList>
            <person name="Jiang F."/>
            <person name="Yuan L."/>
            <person name="Wang S."/>
            <person name="Wang H."/>
            <person name="Xu D."/>
            <person name="Wang A."/>
            <person name="Fan W."/>
        </authorList>
    </citation>
    <scope>NUCLEOTIDE SEQUENCE</scope>
    <source>
        <strain evidence="2">WSJ</strain>
        <tissue evidence="2">Leaf</tissue>
    </source>
</reference>
<name>A0AAD8NRD5_TARER</name>
<evidence type="ECO:0000313" key="3">
    <source>
        <dbReference type="Proteomes" id="UP001229421"/>
    </source>
</evidence>
<gene>
    <name evidence="2" type="ORF">QVD17_20857</name>
</gene>
<dbReference type="Proteomes" id="UP001229421">
    <property type="component" value="Unassembled WGS sequence"/>
</dbReference>
<dbReference type="AlphaFoldDB" id="A0AAD8NRD5"/>
<proteinExistence type="predicted"/>
<sequence length="68" mass="7549">MTNNKRKSSSSSNNNVDLAFAKLPAKRMKRIKEENEELASTTTAIPLNRIKPPSPSHRTPKSSTQKAI</sequence>
<dbReference type="EMBL" id="JAUHHV010000005">
    <property type="protein sequence ID" value="KAK1425505.1"/>
    <property type="molecule type" value="Genomic_DNA"/>
</dbReference>
<evidence type="ECO:0000313" key="2">
    <source>
        <dbReference type="EMBL" id="KAK1425505.1"/>
    </source>
</evidence>
<protein>
    <submittedName>
        <fullName evidence="2">Uncharacterized protein</fullName>
    </submittedName>
</protein>